<dbReference type="Proteomes" id="UP000297245">
    <property type="component" value="Unassembled WGS sequence"/>
</dbReference>
<sequence>MLLNTSEDDRNSYDSGLHGGRRFFILAPQLLRPSAEPLQVGLEKPPQGQTAAISTLDAFARYRPKTVTDIADSSCTLPNSIAEALLSFVVFIASHTSGGNIVVGAGLIPLLIQVIENKDPIRSTGDATSRQCSLMPPTSFADGPWLL</sequence>
<accession>A0A4S8MHR2</accession>
<protein>
    <submittedName>
        <fullName evidence="1">Uncharacterized protein</fullName>
    </submittedName>
</protein>
<gene>
    <name evidence="1" type="ORF">K435DRAFT_853556</name>
</gene>
<evidence type="ECO:0000313" key="1">
    <source>
        <dbReference type="EMBL" id="THV01694.1"/>
    </source>
</evidence>
<evidence type="ECO:0000313" key="2">
    <source>
        <dbReference type="Proteomes" id="UP000297245"/>
    </source>
</evidence>
<reference evidence="1 2" key="1">
    <citation type="journal article" date="2019" name="Nat. Ecol. Evol.">
        <title>Megaphylogeny resolves global patterns of mushroom evolution.</title>
        <authorList>
            <person name="Varga T."/>
            <person name="Krizsan K."/>
            <person name="Foldi C."/>
            <person name="Dima B."/>
            <person name="Sanchez-Garcia M."/>
            <person name="Sanchez-Ramirez S."/>
            <person name="Szollosi G.J."/>
            <person name="Szarkandi J.G."/>
            <person name="Papp V."/>
            <person name="Albert L."/>
            <person name="Andreopoulos W."/>
            <person name="Angelini C."/>
            <person name="Antonin V."/>
            <person name="Barry K.W."/>
            <person name="Bougher N.L."/>
            <person name="Buchanan P."/>
            <person name="Buyck B."/>
            <person name="Bense V."/>
            <person name="Catcheside P."/>
            <person name="Chovatia M."/>
            <person name="Cooper J."/>
            <person name="Damon W."/>
            <person name="Desjardin D."/>
            <person name="Finy P."/>
            <person name="Geml J."/>
            <person name="Haridas S."/>
            <person name="Hughes K."/>
            <person name="Justo A."/>
            <person name="Karasinski D."/>
            <person name="Kautmanova I."/>
            <person name="Kiss B."/>
            <person name="Kocsube S."/>
            <person name="Kotiranta H."/>
            <person name="LaButti K.M."/>
            <person name="Lechner B.E."/>
            <person name="Liimatainen K."/>
            <person name="Lipzen A."/>
            <person name="Lukacs Z."/>
            <person name="Mihaltcheva S."/>
            <person name="Morgado L.N."/>
            <person name="Niskanen T."/>
            <person name="Noordeloos M.E."/>
            <person name="Ohm R.A."/>
            <person name="Ortiz-Santana B."/>
            <person name="Ovrebo C."/>
            <person name="Racz N."/>
            <person name="Riley R."/>
            <person name="Savchenko A."/>
            <person name="Shiryaev A."/>
            <person name="Soop K."/>
            <person name="Spirin V."/>
            <person name="Szebenyi C."/>
            <person name="Tomsovsky M."/>
            <person name="Tulloss R.E."/>
            <person name="Uehling J."/>
            <person name="Grigoriev I.V."/>
            <person name="Vagvolgyi C."/>
            <person name="Papp T."/>
            <person name="Martin F.M."/>
            <person name="Miettinen O."/>
            <person name="Hibbett D.S."/>
            <person name="Nagy L.G."/>
        </authorList>
    </citation>
    <scope>NUCLEOTIDE SEQUENCE [LARGE SCALE GENOMIC DNA]</scope>
    <source>
        <strain evidence="1 2">CBS 962.96</strain>
    </source>
</reference>
<organism evidence="1 2">
    <name type="scientific">Dendrothele bispora (strain CBS 962.96)</name>
    <dbReference type="NCBI Taxonomy" id="1314807"/>
    <lineage>
        <taxon>Eukaryota</taxon>
        <taxon>Fungi</taxon>
        <taxon>Dikarya</taxon>
        <taxon>Basidiomycota</taxon>
        <taxon>Agaricomycotina</taxon>
        <taxon>Agaricomycetes</taxon>
        <taxon>Agaricomycetidae</taxon>
        <taxon>Agaricales</taxon>
        <taxon>Agaricales incertae sedis</taxon>
        <taxon>Dendrothele</taxon>
    </lineage>
</organism>
<proteinExistence type="predicted"/>
<name>A0A4S8MHR2_DENBC</name>
<dbReference type="AlphaFoldDB" id="A0A4S8MHR2"/>
<dbReference type="EMBL" id="ML179086">
    <property type="protein sequence ID" value="THV01694.1"/>
    <property type="molecule type" value="Genomic_DNA"/>
</dbReference>
<keyword evidence="2" id="KW-1185">Reference proteome</keyword>